<dbReference type="STRING" id="451379.A0A0N5ANN6"/>
<dbReference type="GO" id="GO:0043066">
    <property type="term" value="P:negative regulation of apoptotic process"/>
    <property type="evidence" value="ECO:0007669"/>
    <property type="project" value="TreeGrafter"/>
</dbReference>
<dbReference type="SMART" id="SM00271">
    <property type="entry name" value="DnaJ"/>
    <property type="match status" value="1"/>
</dbReference>
<keyword evidence="3" id="KW-1185">Reference proteome</keyword>
<dbReference type="GO" id="GO:0007005">
    <property type="term" value="P:mitochondrion organization"/>
    <property type="evidence" value="ECO:0007669"/>
    <property type="project" value="TreeGrafter"/>
</dbReference>
<evidence type="ECO:0000256" key="1">
    <source>
        <dbReference type="SAM" id="Phobius"/>
    </source>
</evidence>
<sequence>MIQTQASSSSSNHYETLGVKRTATPKQIKAAFYELSKKYHPDMHLDDEAKTAAAEKFQKVALQVVNAYEVLGSAEKRKDYDMTLLPQRPDVFTANKHRVQNRYQYKFYEDFGIDYKTFERFQRSIRRRGIHQRYYRMPDEFFAEFGGREFSSFYPERRRTPNGAEARSEKEERLWREISENKMKSPFPSFEEMHQSFSEKKRREEFKNNLNACLVVIVMSIFAYVMGK</sequence>
<dbReference type="Proteomes" id="UP000046393">
    <property type="component" value="Unplaced"/>
</dbReference>
<feature type="domain" description="J" evidence="2">
    <location>
        <begin position="12"/>
        <end position="84"/>
    </location>
</feature>
<evidence type="ECO:0000313" key="3">
    <source>
        <dbReference type="Proteomes" id="UP000046393"/>
    </source>
</evidence>
<dbReference type="WBParaSite" id="SMUV_0000622901-mRNA-1">
    <property type="protein sequence ID" value="SMUV_0000622901-mRNA-1"/>
    <property type="gene ID" value="SMUV_0000622901"/>
</dbReference>
<dbReference type="AlphaFoldDB" id="A0A0N5ANN6"/>
<dbReference type="SUPFAM" id="SSF46565">
    <property type="entry name" value="Chaperone J-domain"/>
    <property type="match status" value="1"/>
</dbReference>
<reference evidence="4" key="1">
    <citation type="submission" date="2017-02" db="UniProtKB">
        <authorList>
            <consortium name="WormBaseParasite"/>
        </authorList>
    </citation>
    <scope>IDENTIFICATION</scope>
</reference>
<organism evidence="3 4">
    <name type="scientific">Syphacia muris</name>
    <dbReference type="NCBI Taxonomy" id="451379"/>
    <lineage>
        <taxon>Eukaryota</taxon>
        <taxon>Metazoa</taxon>
        <taxon>Ecdysozoa</taxon>
        <taxon>Nematoda</taxon>
        <taxon>Chromadorea</taxon>
        <taxon>Rhabditida</taxon>
        <taxon>Spirurina</taxon>
        <taxon>Oxyuridomorpha</taxon>
        <taxon>Oxyuroidea</taxon>
        <taxon>Oxyuridae</taxon>
        <taxon>Syphacia</taxon>
    </lineage>
</organism>
<dbReference type="CDD" id="cd06257">
    <property type="entry name" value="DnaJ"/>
    <property type="match status" value="1"/>
</dbReference>
<protein>
    <submittedName>
        <fullName evidence="4">J domain-containing protein</fullName>
    </submittedName>
</protein>
<dbReference type="Pfam" id="PF00226">
    <property type="entry name" value="DnaJ"/>
    <property type="match status" value="1"/>
</dbReference>
<dbReference type="PROSITE" id="PS50076">
    <property type="entry name" value="DNAJ_2"/>
    <property type="match status" value="1"/>
</dbReference>
<dbReference type="PANTHER" id="PTHR44145:SF4">
    <property type="entry name" value="J DOMAIN-CONTAINING PROTEIN"/>
    <property type="match status" value="1"/>
</dbReference>
<keyword evidence="1" id="KW-1133">Transmembrane helix</keyword>
<dbReference type="PANTHER" id="PTHR44145">
    <property type="entry name" value="DNAJ HOMOLOG SUBFAMILY A MEMBER 3, MITOCHONDRIAL"/>
    <property type="match status" value="1"/>
</dbReference>
<name>A0A0N5ANN6_9BILA</name>
<evidence type="ECO:0000313" key="4">
    <source>
        <dbReference type="WBParaSite" id="SMUV_0000622901-mRNA-1"/>
    </source>
</evidence>
<feature type="transmembrane region" description="Helical" evidence="1">
    <location>
        <begin position="210"/>
        <end position="227"/>
    </location>
</feature>
<keyword evidence="1" id="KW-0812">Transmembrane</keyword>
<dbReference type="InterPro" id="IPR051938">
    <property type="entry name" value="Apopto_cytoskel_mod"/>
</dbReference>
<dbReference type="InterPro" id="IPR036869">
    <property type="entry name" value="J_dom_sf"/>
</dbReference>
<dbReference type="Gene3D" id="1.10.287.110">
    <property type="entry name" value="DnaJ domain"/>
    <property type="match status" value="1"/>
</dbReference>
<proteinExistence type="predicted"/>
<dbReference type="InterPro" id="IPR001623">
    <property type="entry name" value="DnaJ_domain"/>
</dbReference>
<accession>A0A0N5ANN6</accession>
<keyword evidence="1" id="KW-0472">Membrane</keyword>
<evidence type="ECO:0000259" key="2">
    <source>
        <dbReference type="PROSITE" id="PS50076"/>
    </source>
</evidence>
<dbReference type="PRINTS" id="PR00625">
    <property type="entry name" value="JDOMAIN"/>
</dbReference>
<dbReference type="GO" id="GO:0005739">
    <property type="term" value="C:mitochondrion"/>
    <property type="evidence" value="ECO:0007669"/>
    <property type="project" value="TreeGrafter"/>
</dbReference>